<dbReference type="GO" id="GO:0034599">
    <property type="term" value="P:cellular response to oxidative stress"/>
    <property type="evidence" value="ECO:0007669"/>
    <property type="project" value="TreeGrafter"/>
</dbReference>
<reference evidence="2" key="1">
    <citation type="journal article" date="2023" name="G3 (Bethesda)">
        <title>Whole genome assembly and annotation of the endangered Caribbean coral Acropora cervicornis.</title>
        <authorList>
            <person name="Selwyn J.D."/>
            <person name="Vollmer S.V."/>
        </authorList>
    </citation>
    <scope>NUCLEOTIDE SEQUENCE</scope>
    <source>
        <strain evidence="2">K2</strain>
    </source>
</reference>
<dbReference type="Proteomes" id="UP001249851">
    <property type="component" value="Unassembled WGS sequence"/>
</dbReference>
<gene>
    <name evidence="2" type="ORF">P5673_007908</name>
</gene>
<comment type="caution">
    <text evidence="2">The sequence shown here is derived from an EMBL/GenBank/DDBJ whole genome shotgun (WGS) entry which is preliminary data.</text>
</comment>
<protein>
    <submittedName>
        <fullName evidence="2">Glutaredoxin-C8</fullName>
    </submittedName>
</protein>
<dbReference type="PROSITE" id="PS51354">
    <property type="entry name" value="GLUTAREDOXIN_2"/>
    <property type="match status" value="1"/>
</dbReference>
<evidence type="ECO:0000313" key="3">
    <source>
        <dbReference type="Proteomes" id="UP001249851"/>
    </source>
</evidence>
<dbReference type="Pfam" id="PF00462">
    <property type="entry name" value="Glutaredoxin"/>
    <property type="match status" value="1"/>
</dbReference>
<dbReference type="InterPro" id="IPR014025">
    <property type="entry name" value="Glutaredoxin_subgr"/>
</dbReference>
<dbReference type="InterPro" id="IPR036249">
    <property type="entry name" value="Thioredoxin-like_sf"/>
</dbReference>
<dbReference type="PANTHER" id="PTHR45694:SF5">
    <property type="entry name" value="GLUTAREDOXIN 2"/>
    <property type="match status" value="1"/>
</dbReference>
<evidence type="ECO:0000259" key="1">
    <source>
        <dbReference type="Pfam" id="PF00462"/>
    </source>
</evidence>
<accession>A0AAD9QUZ8</accession>
<dbReference type="GO" id="GO:0015038">
    <property type="term" value="F:glutathione disulfide oxidoreductase activity"/>
    <property type="evidence" value="ECO:0007669"/>
    <property type="project" value="TreeGrafter"/>
</dbReference>
<dbReference type="FunFam" id="3.40.30.10:FF:000093">
    <property type="entry name" value="Glutaredoxin 2"/>
    <property type="match status" value="1"/>
</dbReference>
<dbReference type="AlphaFoldDB" id="A0AAD9QUZ8"/>
<name>A0AAD9QUZ8_ACRCE</name>
<sequence>MASLRAALSFVESAVNTHKVVVFSKTTCPFSILAKKILTEAGVQDMKVFEIERREDAPEIQEALHNITGRRTVPNVFIKGKSIGGGSETAELYQSGKLREMLQEQGIIK</sequence>
<reference evidence="2" key="2">
    <citation type="journal article" date="2023" name="Science">
        <title>Genomic signatures of disease resistance in endangered staghorn corals.</title>
        <authorList>
            <person name="Vollmer S.V."/>
            <person name="Selwyn J.D."/>
            <person name="Despard B.A."/>
            <person name="Roesel C.L."/>
        </authorList>
    </citation>
    <scope>NUCLEOTIDE SEQUENCE</scope>
    <source>
        <strain evidence="2">K2</strain>
    </source>
</reference>
<dbReference type="GO" id="GO:0005737">
    <property type="term" value="C:cytoplasm"/>
    <property type="evidence" value="ECO:0007669"/>
    <property type="project" value="TreeGrafter"/>
</dbReference>
<dbReference type="InterPro" id="IPR011899">
    <property type="entry name" value="Glutaredoxin_euk/vir"/>
</dbReference>
<keyword evidence="3" id="KW-1185">Reference proteome</keyword>
<dbReference type="PANTHER" id="PTHR45694">
    <property type="entry name" value="GLUTAREDOXIN 2"/>
    <property type="match status" value="1"/>
</dbReference>
<dbReference type="PRINTS" id="PR00160">
    <property type="entry name" value="GLUTAREDOXIN"/>
</dbReference>
<dbReference type="NCBIfam" id="TIGR02180">
    <property type="entry name" value="GRX_euk"/>
    <property type="match status" value="1"/>
</dbReference>
<dbReference type="CDD" id="cd03419">
    <property type="entry name" value="GRX_GRXh_1_2_like"/>
    <property type="match status" value="1"/>
</dbReference>
<dbReference type="EMBL" id="JARQWQ010000013">
    <property type="protein sequence ID" value="KAK2568003.1"/>
    <property type="molecule type" value="Genomic_DNA"/>
</dbReference>
<organism evidence="2 3">
    <name type="scientific">Acropora cervicornis</name>
    <name type="common">Staghorn coral</name>
    <dbReference type="NCBI Taxonomy" id="6130"/>
    <lineage>
        <taxon>Eukaryota</taxon>
        <taxon>Metazoa</taxon>
        <taxon>Cnidaria</taxon>
        <taxon>Anthozoa</taxon>
        <taxon>Hexacorallia</taxon>
        <taxon>Scleractinia</taxon>
        <taxon>Astrocoeniina</taxon>
        <taxon>Acroporidae</taxon>
        <taxon>Acropora</taxon>
    </lineage>
</organism>
<evidence type="ECO:0000313" key="2">
    <source>
        <dbReference type="EMBL" id="KAK2568003.1"/>
    </source>
</evidence>
<feature type="domain" description="Glutaredoxin" evidence="1">
    <location>
        <begin position="20"/>
        <end position="83"/>
    </location>
</feature>
<dbReference type="SUPFAM" id="SSF52833">
    <property type="entry name" value="Thioredoxin-like"/>
    <property type="match status" value="1"/>
</dbReference>
<proteinExistence type="predicted"/>
<dbReference type="InterPro" id="IPR002109">
    <property type="entry name" value="Glutaredoxin"/>
</dbReference>
<dbReference type="Gene3D" id="3.40.30.10">
    <property type="entry name" value="Glutaredoxin"/>
    <property type="match status" value="1"/>
</dbReference>